<dbReference type="RefSeq" id="WP_172242822.1">
    <property type="nucleotide sequence ID" value="NZ_JABFDP010000044.1"/>
</dbReference>
<evidence type="ECO:0000313" key="1">
    <source>
        <dbReference type="EMBL" id="MBR1138500.1"/>
    </source>
</evidence>
<organism evidence="1 2">
    <name type="scientific">Bradyrhizobium denitrificans</name>
    <dbReference type="NCBI Taxonomy" id="2734912"/>
    <lineage>
        <taxon>Bacteria</taxon>
        <taxon>Pseudomonadati</taxon>
        <taxon>Pseudomonadota</taxon>
        <taxon>Alphaproteobacteria</taxon>
        <taxon>Hyphomicrobiales</taxon>
        <taxon>Nitrobacteraceae</taxon>
        <taxon>Bradyrhizobium</taxon>
    </lineage>
</organism>
<protein>
    <submittedName>
        <fullName evidence="1">Uncharacterized protein</fullName>
    </submittedName>
</protein>
<evidence type="ECO:0000313" key="2">
    <source>
        <dbReference type="Proteomes" id="UP001314635"/>
    </source>
</evidence>
<comment type="caution">
    <text evidence="1">The sequence shown here is derived from an EMBL/GenBank/DDBJ whole genome shotgun (WGS) entry which is preliminary data.</text>
</comment>
<keyword evidence="2" id="KW-1185">Reference proteome</keyword>
<name>A0ABS5GAY8_9BRAD</name>
<sequence>MLNEVGRESSFLKAVPQALLSEDHALVSVANLARENFERIADFDLSDVVARYVREHRVDIETANEHAVELKKFLAVCSAAPVGMAGPIDDVWHVFVLFTRKYAEFCRNMSGGFVHHEPDTSDEDHERSTSGYQKFIDIYEMAFQEIPPGHIWPDRTLFLDSASAGCAGCGSANSPAGCTSCSACNGQDTTVV</sequence>
<gene>
    <name evidence="1" type="ORF">JQ619_22305</name>
</gene>
<dbReference type="Proteomes" id="UP001314635">
    <property type="component" value="Unassembled WGS sequence"/>
</dbReference>
<reference evidence="2" key="1">
    <citation type="journal article" date="2021" name="ISME J.">
        <title>Evolutionary origin and ecological implication of a unique nif island in free-living Bradyrhizobium lineages.</title>
        <authorList>
            <person name="Tao J."/>
        </authorList>
    </citation>
    <scope>NUCLEOTIDE SEQUENCE [LARGE SCALE GENOMIC DNA]</scope>
    <source>
        <strain evidence="2">SZCCT0094</strain>
    </source>
</reference>
<accession>A0ABS5GAY8</accession>
<proteinExistence type="predicted"/>
<dbReference type="EMBL" id="JAFCLK010000021">
    <property type="protein sequence ID" value="MBR1138500.1"/>
    <property type="molecule type" value="Genomic_DNA"/>
</dbReference>